<dbReference type="CDD" id="cd00158">
    <property type="entry name" value="RHOD"/>
    <property type="match status" value="2"/>
</dbReference>
<name>A0ABN2U1I7_9MICO</name>
<dbReference type="InterPro" id="IPR036873">
    <property type="entry name" value="Rhodanese-like_dom_sf"/>
</dbReference>
<dbReference type="PANTHER" id="PTHR43084:SF1">
    <property type="entry name" value="PERSULFIDE DIOXYGENASE ETHE1, MITOCHONDRIAL"/>
    <property type="match status" value="1"/>
</dbReference>
<dbReference type="SUPFAM" id="SSF52821">
    <property type="entry name" value="Rhodanese/Cell cycle control phosphatase"/>
    <property type="match status" value="2"/>
</dbReference>
<dbReference type="SMART" id="SM00849">
    <property type="entry name" value="Lactamase_B"/>
    <property type="match status" value="1"/>
</dbReference>
<reference evidence="4 5" key="1">
    <citation type="journal article" date="2019" name="Int. J. Syst. Evol. Microbiol.">
        <title>The Global Catalogue of Microorganisms (GCM) 10K type strain sequencing project: providing services to taxonomists for standard genome sequencing and annotation.</title>
        <authorList>
            <consortium name="The Broad Institute Genomics Platform"/>
            <consortium name="The Broad Institute Genome Sequencing Center for Infectious Disease"/>
            <person name="Wu L."/>
            <person name="Ma J."/>
        </authorList>
    </citation>
    <scope>NUCLEOTIDE SEQUENCE [LARGE SCALE GENOMIC DNA]</scope>
    <source>
        <strain evidence="4 5">JCM 14283</strain>
    </source>
</reference>
<dbReference type="InterPro" id="IPR051682">
    <property type="entry name" value="Mito_Persulfide_Diox"/>
</dbReference>
<evidence type="ECO:0000256" key="1">
    <source>
        <dbReference type="ARBA" id="ARBA00022723"/>
    </source>
</evidence>
<keyword evidence="5" id="KW-1185">Reference proteome</keyword>
<dbReference type="Gene3D" id="3.40.250.10">
    <property type="entry name" value="Rhodanese-like domain"/>
    <property type="match status" value="2"/>
</dbReference>
<dbReference type="InterPro" id="IPR001279">
    <property type="entry name" value="Metallo-B-lactamas"/>
</dbReference>
<comment type="caution">
    <text evidence="4">The sequence shown here is derived from an EMBL/GenBank/DDBJ whole genome shotgun (WGS) entry which is preliminary data.</text>
</comment>
<protein>
    <submittedName>
        <fullName evidence="4">MBL fold metallo-hydrolase</fullName>
    </submittedName>
</protein>
<feature type="region of interest" description="Disordered" evidence="2">
    <location>
        <begin position="442"/>
        <end position="479"/>
    </location>
</feature>
<evidence type="ECO:0000313" key="4">
    <source>
        <dbReference type="EMBL" id="GAA2025617.1"/>
    </source>
</evidence>
<sequence>MHLEGLAAMGDIAVIPLVDEGLGNSAYLLDLADGRALAVDVSRDLRQVREVARRRGLRVAFAADTHLHADFLSGAVQLAATDGARVLASADGDREYPHLGLRDNDEVDLGGLTLRTLATPGHTHEHISFELRDGSRTLGVFTGGSLIVRSAARTDLVSPERTEELARAQYRSLQRLALMDDDVAVWPTHGAGSFCAAPPGAERTSSIGTERVTNPLLRADSEDAFVTQLLSSLGSFPPYFLRLGEINRRGPALVHGDTLTGLTLDEVEHLQGSGAEVVDVRPVPDFAAAHIPGSVSIPLRPVFATWLGWLLSDDTPLIVMRNEDQDPAEILWQARKVGYDNIAGELDGGLEAWLHGQRGVRATPLTAPGAVADPARVLDVRQDSEYAGGHLPSAGHIELGSLVTDTGHVPDGRLVLMCGHAERAMGAASVLERAGHTQVSVLDGGPQDWADATGRSLVTGPKGAPDRAGGQDLHGQARS</sequence>
<dbReference type="InterPro" id="IPR044528">
    <property type="entry name" value="POD-like_MBL-fold"/>
</dbReference>
<evidence type="ECO:0000259" key="3">
    <source>
        <dbReference type="PROSITE" id="PS50206"/>
    </source>
</evidence>
<evidence type="ECO:0000313" key="5">
    <source>
        <dbReference type="Proteomes" id="UP001501285"/>
    </source>
</evidence>
<feature type="domain" description="Rhodanese" evidence="3">
    <location>
        <begin position="271"/>
        <end position="358"/>
    </location>
</feature>
<gene>
    <name evidence="4" type="ORF">GCM10009740_14090</name>
</gene>
<dbReference type="PROSITE" id="PS50206">
    <property type="entry name" value="RHODANESE_3"/>
    <property type="match status" value="2"/>
</dbReference>
<dbReference type="SUPFAM" id="SSF56281">
    <property type="entry name" value="Metallo-hydrolase/oxidoreductase"/>
    <property type="match status" value="1"/>
</dbReference>
<evidence type="ECO:0000256" key="2">
    <source>
        <dbReference type="SAM" id="MobiDB-lite"/>
    </source>
</evidence>
<dbReference type="Proteomes" id="UP001501285">
    <property type="component" value="Unassembled WGS sequence"/>
</dbReference>
<dbReference type="InterPro" id="IPR001763">
    <property type="entry name" value="Rhodanese-like_dom"/>
</dbReference>
<dbReference type="Pfam" id="PF00753">
    <property type="entry name" value="Lactamase_B"/>
    <property type="match status" value="1"/>
</dbReference>
<dbReference type="CDD" id="cd07724">
    <property type="entry name" value="POD-like_MBL-fold"/>
    <property type="match status" value="1"/>
</dbReference>
<dbReference type="EMBL" id="BAAANB010000003">
    <property type="protein sequence ID" value="GAA2025617.1"/>
    <property type="molecule type" value="Genomic_DNA"/>
</dbReference>
<feature type="domain" description="Rhodanese" evidence="3">
    <location>
        <begin position="371"/>
        <end position="458"/>
    </location>
</feature>
<keyword evidence="1" id="KW-0479">Metal-binding</keyword>
<dbReference type="SMART" id="SM00450">
    <property type="entry name" value="RHOD"/>
    <property type="match status" value="2"/>
</dbReference>
<organism evidence="4 5">
    <name type="scientific">Terrabacter terrae</name>
    <dbReference type="NCBI Taxonomy" id="318434"/>
    <lineage>
        <taxon>Bacteria</taxon>
        <taxon>Bacillati</taxon>
        <taxon>Actinomycetota</taxon>
        <taxon>Actinomycetes</taxon>
        <taxon>Micrococcales</taxon>
        <taxon>Intrasporangiaceae</taxon>
        <taxon>Terrabacter</taxon>
    </lineage>
</organism>
<proteinExistence type="predicted"/>
<dbReference type="InterPro" id="IPR036866">
    <property type="entry name" value="RibonucZ/Hydroxyglut_hydro"/>
</dbReference>
<dbReference type="Gene3D" id="3.60.15.10">
    <property type="entry name" value="Ribonuclease Z/Hydroxyacylglutathione hydrolase-like"/>
    <property type="match status" value="1"/>
</dbReference>
<dbReference type="PANTHER" id="PTHR43084">
    <property type="entry name" value="PERSULFIDE DIOXYGENASE ETHE1"/>
    <property type="match status" value="1"/>
</dbReference>
<dbReference type="Pfam" id="PF00581">
    <property type="entry name" value="Rhodanese"/>
    <property type="match status" value="2"/>
</dbReference>
<accession>A0ABN2U1I7</accession>